<dbReference type="InterPro" id="IPR010730">
    <property type="entry name" value="HET"/>
</dbReference>
<dbReference type="EMBL" id="JAGTJS010000023">
    <property type="protein sequence ID" value="KAH7237317.1"/>
    <property type="molecule type" value="Genomic_DNA"/>
</dbReference>
<name>A0A9P9GF06_FUSSL</name>
<keyword evidence="3" id="KW-1185">Reference proteome</keyword>
<gene>
    <name evidence="2" type="ORF">B0J15DRAFT_471187</name>
</gene>
<comment type="caution">
    <text evidence="2">The sequence shown here is derived from an EMBL/GenBank/DDBJ whole genome shotgun (WGS) entry which is preliminary data.</text>
</comment>
<dbReference type="PANTHER" id="PTHR24148:SF81">
    <property type="entry name" value="HETEROKARYON INCOMPATIBILITY DOMAIN-CONTAINING PROTEIN"/>
    <property type="match status" value="1"/>
</dbReference>
<protein>
    <submittedName>
        <fullName evidence="2">Heterokaryon incompatibility protein-domain-containing protein</fullName>
    </submittedName>
</protein>
<proteinExistence type="predicted"/>
<accession>A0A9P9GF06</accession>
<dbReference type="AlphaFoldDB" id="A0A9P9GF06"/>
<organism evidence="2 3">
    <name type="scientific">Fusarium solani</name>
    <name type="common">Filamentous fungus</name>
    <dbReference type="NCBI Taxonomy" id="169388"/>
    <lineage>
        <taxon>Eukaryota</taxon>
        <taxon>Fungi</taxon>
        <taxon>Dikarya</taxon>
        <taxon>Ascomycota</taxon>
        <taxon>Pezizomycotina</taxon>
        <taxon>Sordariomycetes</taxon>
        <taxon>Hypocreomycetidae</taxon>
        <taxon>Hypocreales</taxon>
        <taxon>Nectriaceae</taxon>
        <taxon>Fusarium</taxon>
        <taxon>Fusarium solani species complex</taxon>
    </lineage>
</organism>
<reference evidence="2" key="1">
    <citation type="journal article" date="2021" name="Nat. Commun.">
        <title>Genetic determinants of endophytism in the Arabidopsis root mycobiome.</title>
        <authorList>
            <person name="Mesny F."/>
            <person name="Miyauchi S."/>
            <person name="Thiergart T."/>
            <person name="Pickel B."/>
            <person name="Atanasova L."/>
            <person name="Karlsson M."/>
            <person name="Huettel B."/>
            <person name="Barry K.W."/>
            <person name="Haridas S."/>
            <person name="Chen C."/>
            <person name="Bauer D."/>
            <person name="Andreopoulos W."/>
            <person name="Pangilinan J."/>
            <person name="LaButti K."/>
            <person name="Riley R."/>
            <person name="Lipzen A."/>
            <person name="Clum A."/>
            <person name="Drula E."/>
            <person name="Henrissat B."/>
            <person name="Kohler A."/>
            <person name="Grigoriev I.V."/>
            <person name="Martin F.M."/>
            <person name="Hacquard S."/>
        </authorList>
    </citation>
    <scope>NUCLEOTIDE SEQUENCE</scope>
    <source>
        <strain evidence="2">FSSC 5 MPI-SDFR-AT-0091</strain>
    </source>
</reference>
<sequence length="532" mass="61804">MLKFLQPADGLRRLWVDAICINQKDDKEREAQVSKMVDIYQEAQRVVAYLGSGSIDPASPHKYPLRRRLEHSVMRSNDCDKITRDGKVDLNKLLTRRYFSRLWVIQELVVSRQVVFQVGDTEFWADGATVPQLKGYDWENTSAPWLVHMAQGTSQGSKICDATRATWSSKASDPRDKIFGVLALLDDHREKELFRPDYSLSFFHIHLGTLAYLLLGLKRVEILCHRASRSAPYGQPSWMIDWNIPRWPTLCNLQDQAELSFKSWKHLWPQDWVCPPRDDLAPAQGNLSRLETPTTTEYLVSQFSTQYRRRLGIHFHRRVTERYPSWVNPRQAPPNFEDLDGKEVQRLKEESWDNDAAVDASTGSLTINLTRICEFAVVPSRIHRHGRMMIFEVQGVGPDKAWMYLITDMPLDHLVIPTRDQLFILDQGDERSFLILILRKLDDSPVFRLIGCCYDLYFRLIKSDNLTPPRDDKLFLPELRYRLRLDDLMGLISGRVFLKRLPHLQPDSINERQLSTFFHDLLRGSALESLQA</sequence>
<evidence type="ECO:0000313" key="3">
    <source>
        <dbReference type="Proteomes" id="UP000736672"/>
    </source>
</evidence>
<dbReference type="Proteomes" id="UP000736672">
    <property type="component" value="Unassembled WGS sequence"/>
</dbReference>
<dbReference type="PANTHER" id="PTHR24148">
    <property type="entry name" value="ANKYRIN REPEAT DOMAIN-CONTAINING PROTEIN 39 HOMOLOG-RELATED"/>
    <property type="match status" value="1"/>
</dbReference>
<feature type="domain" description="Heterokaryon incompatibility" evidence="1">
    <location>
        <begin position="4"/>
        <end position="107"/>
    </location>
</feature>
<dbReference type="Pfam" id="PF06985">
    <property type="entry name" value="HET"/>
    <property type="match status" value="1"/>
</dbReference>
<dbReference type="InterPro" id="IPR052895">
    <property type="entry name" value="HetReg/Transcr_Mod"/>
</dbReference>
<evidence type="ECO:0000259" key="1">
    <source>
        <dbReference type="Pfam" id="PF06985"/>
    </source>
</evidence>
<dbReference type="OrthoDB" id="2157530at2759"/>
<evidence type="ECO:0000313" key="2">
    <source>
        <dbReference type="EMBL" id="KAH7237317.1"/>
    </source>
</evidence>